<gene>
    <name evidence="5" type="ORF">A2848_02535</name>
</gene>
<evidence type="ECO:0000313" key="5">
    <source>
        <dbReference type="EMBL" id="OGH60785.1"/>
    </source>
</evidence>
<evidence type="ECO:0000256" key="3">
    <source>
        <dbReference type="ARBA" id="ARBA00022691"/>
    </source>
</evidence>
<dbReference type="GO" id="GO:0006364">
    <property type="term" value="P:rRNA processing"/>
    <property type="evidence" value="ECO:0007669"/>
    <property type="project" value="InterPro"/>
</dbReference>
<accession>A0A1F6LN94</accession>
<dbReference type="Proteomes" id="UP000176329">
    <property type="component" value="Unassembled WGS sequence"/>
</dbReference>
<evidence type="ECO:0000313" key="6">
    <source>
        <dbReference type="Proteomes" id="UP000176329"/>
    </source>
</evidence>
<name>A0A1F6LN94_9BACT</name>
<comment type="caution">
    <text evidence="5">The sequence shown here is derived from an EMBL/GenBank/DDBJ whole genome shotgun (WGS) entry which is preliminary data.</text>
</comment>
<evidence type="ECO:0000256" key="1">
    <source>
        <dbReference type="ARBA" id="ARBA00022603"/>
    </source>
</evidence>
<dbReference type="PANTHER" id="PTHR33603:SF1">
    <property type="entry name" value="RIBOSOMAL RNA LARGE SUBUNIT METHYLTRANSFERASE H"/>
    <property type="match status" value="1"/>
</dbReference>
<reference evidence="5 6" key="1">
    <citation type="journal article" date="2016" name="Nat. Commun.">
        <title>Thousands of microbial genomes shed light on interconnected biogeochemical processes in an aquifer system.</title>
        <authorList>
            <person name="Anantharaman K."/>
            <person name="Brown C.T."/>
            <person name="Hug L.A."/>
            <person name="Sharon I."/>
            <person name="Castelle C.J."/>
            <person name="Probst A.J."/>
            <person name="Thomas B.C."/>
            <person name="Singh A."/>
            <person name="Wilkins M.J."/>
            <person name="Karaoz U."/>
            <person name="Brodie E.L."/>
            <person name="Williams K.H."/>
            <person name="Hubbard S.S."/>
            <person name="Banfield J.F."/>
        </authorList>
    </citation>
    <scope>NUCLEOTIDE SEQUENCE [LARGE SCALE GENOMIC DNA]</scope>
</reference>
<evidence type="ECO:0000256" key="2">
    <source>
        <dbReference type="ARBA" id="ARBA00022679"/>
    </source>
</evidence>
<keyword evidence="3" id="KW-0949">S-adenosyl-L-methionine</keyword>
<dbReference type="EMBL" id="MFPV01000052">
    <property type="protein sequence ID" value="OGH60785.1"/>
    <property type="molecule type" value="Genomic_DNA"/>
</dbReference>
<comment type="similarity">
    <text evidence="4">Belongs to the RNA methyltransferase RlmH family.</text>
</comment>
<dbReference type="InterPro" id="IPR029026">
    <property type="entry name" value="tRNA_m1G_MTases_N"/>
</dbReference>
<organism evidence="5 6">
    <name type="scientific">Candidatus Magasanikbacteria bacterium RIFCSPHIGHO2_01_FULL_50_8</name>
    <dbReference type="NCBI Taxonomy" id="1798674"/>
    <lineage>
        <taxon>Bacteria</taxon>
        <taxon>Candidatus Magasanikiibacteriota</taxon>
    </lineage>
</organism>
<keyword evidence="1" id="KW-0489">Methyltransferase</keyword>
<dbReference type="PIRSF" id="PIRSF004505">
    <property type="entry name" value="MT_bac"/>
    <property type="match status" value="1"/>
</dbReference>
<evidence type="ECO:0008006" key="7">
    <source>
        <dbReference type="Google" id="ProtNLM"/>
    </source>
</evidence>
<proteinExistence type="inferred from homology"/>
<keyword evidence="2" id="KW-0808">Transferase</keyword>
<dbReference type="GO" id="GO:0032259">
    <property type="term" value="P:methylation"/>
    <property type="evidence" value="ECO:0007669"/>
    <property type="project" value="UniProtKB-KW"/>
</dbReference>
<dbReference type="AlphaFoldDB" id="A0A1F6LN94"/>
<dbReference type="Gene3D" id="3.40.1280.10">
    <property type="match status" value="1"/>
</dbReference>
<sequence>MLTILSIGKLKEPWRAVCETYVTRLGSFLPVKIIEIQEIPLHKNDDAENIKKQEAGLLIKYLKPDAHLIALHPDAHTPSSTKKFADLLECWRRKREIIFLIGGPHGLHESLLQKADEQLSLSPLTFTHQMSRAILLEQIYRCVMREKGKYDY</sequence>
<dbReference type="SUPFAM" id="SSF75217">
    <property type="entry name" value="alpha/beta knot"/>
    <property type="match status" value="1"/>
</dbReference>
<dbReference type="CDD" id="cd18081">
    <property type="entry name" value="RlmH-like"/>
    <property type="match status" value="1"/>
</dbReference>
<dbReference type="Pfam" id="PF02590">
    <property type="entry name" value="SPOUT_MTase"/>
    <property type="match status" value="1"/>
</dbReference>
<dbReference type="GO" id="GO:0008168">
    <property type="term" value="F:methyltransferase activity"/>
    <property type="evidence" value="ECO:0007669"/>
    <property type="project" value="UniProtKB-KW"/>
</dbReference>
<dbReference type="InterPro" id="IPR003742">
    <property type="entry name" value="RlmH-like"/>
</dbReference>
<protein>
    <recommendedName>
        <fullName evidence="7">23S rRNA (pseudouridine1915-N3)-methyltransferase</fullName>
    </recommendedName>
</protein>
<dbReference type="PANTHER" id="PTHR33603">
    <property type="entry name" value="METHYLTRANSFERASE"/>
    <property type="match status" value="1"/>
</dbReference>
<dbReference type="InterPro" id="IPR029028">
    <property type="entry name" value="Alpha/beta_knot_MTases"/>
</dbReference>
<evidence type="ECO:0000256" key="4">
    <source>
        <dbReference type="ARBA" id="ARBA00038303"/>
    </source>
</evidence>